<evidence type="ECO:0000256" key="4">
    <source>
        <dbReference type="ARBA" id="ARBA00022475"/>
    </source>
</evidence>
<dbReference type="GO" id="GO:0005886">
    <property type="term" value="C:plasma membrane"/>
    <property type="evidence" value="ECO:0007669"/>
    <property type="project" value="UniProtKB-SubCell"/>
</dbReference>
<dbReference type="InterPro" id="IPR000522">
    <property type="entry name" value="ABC_transptr_permease_BtuC"/>
</dbReference>
<dbReference type="GO" id="GO:0022857">
    <property type="term" value="F:transmembrane transporter activity"/>
    <property type="evidence" value="ECO:0007669"/>
    <property type="project" value="InterPro"/>
</dbReference>
<evidence type="ECO:0000256" key="8">
    <source>
        <dbReference type="SAM" id="Phobius"/>
    </source>
</evidence>
<keyword evidence="7 8" id="KW-0472">Membrane</keyword>
<keyword evidence="4" id="KW-1003">Cell membrane</keyword>
<feature type="transmembrane region" description="Helical" evidence="8">
    <location>
        <begin position="248"/>
        <end position="268"/>
    </location>
</feature>
<sequence length="341" mass="36672">MNNKKLSVRIIASCIVAVVAIVLSIGVGSVYVPVMDTLSIIWHKIVGTPVPDNIDPSLVSILWEIRMPRALTAFIVGAALSVSGAIMQAILQNPLASSYTMGVSAGASLGAAIVIITGVTSSVLGFFLLPVTGFASGLLTVFLVIAFASRLDKNMHNHTIILFGMVFSLFVNAILTFLSSMAGEHMQRLILWQMGSFSGRRWIHVGILLGCTVIGSFAVMFYHRELDIMTFGEEQALSIGVDTRKVKIILLALASFLTGAAVCFSGIIGFVDLAVPHMVRRVFGSRHKIVLPMSMVLGGAFMAIADLAARTLLSPREIPVGAVTALVGAPFFMWVYFRDRR</sequence>
<feature type="transmembrane region" description="Helical" evidence="8">
    <location>
        <begin position="97"/>
        <end position="119"/>
    </location>
</feature>
<dbReference type="EMBL" id="CP017831">
    <property type="protein sequence ID" value="AOZ95830.1"/>
    <property type="molecule type" value="Genomic_DNA"/>
</dbReference>
<dbReference type="GO" id="GO:0033214">
    <property type="term" value="P:siderophore-iron import into cell"/>
    <property type="evidence" value="ECO:0007669"/>
    <property type="project" value="TreeGrafter"/>
</dbReference>
<feature type="transmembrane region" description="Helical" evidence="8">
    <location>
        <begin position="70"/>
        <end position="91"/>
    </location>
</feature>
<feature type="transmembrane region" description="Helical" evidence="8">
    <location>
        <begin position="160"/>
        <end position="181"/>
    </location>
</feature>
<feature type="transmembrane region" description="Helical" evidence="8">
    <location>
        <begin position="6"/>
        <end position="34"/>
    </location>
</feature>
<evidence type="ECO:0000313" key="10">
    <source>
        <dbReference type="Proteomes" id="UP000179284"/>
    </source>
</evidence>
<dbReference type="PANTHER" id="PTHR30472:SF25">
    <property type="entry name" value="ABC TRANSPORTER PERMEASE PROTEIN MJ0876-RELATED"/>
    <property type="match status" value="1"/>
</dbReference>
<dbReference type="InterPro" id="IPR037294">
    <property type="entry name" value="ABC_BtuC-like"/>
</dbReference>
<dbReference type="Gene3D" id="1.10.3470.10">
    <property type="entry name" value="ABC transporter involved in vitamin B12 uptake, BtuC"/>
    <property type="match status" value="1"/>
</dbReference>
<keyword evidence="5 8" id="KW-0812">Transmembrane</keyword>
<evidence type="ECO:0000256" key="5">
    <source>
        <dbReference type="ARBA" id="ARBA00022692"/>
    </source>
</evidence>
<accession>A0A1D9NZU9</accession>
<feature type="transmembrane region" description="Helical" evidence="8">
    <location>
        <begin position="126"/>
        <end position="148"/>
    </location>
</feature>
<gene>
    <name evidence="9" type="ORF">bhn_I0796</name>
</gene>
<feature type="transmembrane region" description="Helical" evidence="8">
    <location>
        <begin position="318"/>
        <end position="337"/>
    </location>
</feature>
<reference evidence="10" key="1">
    <citation type="submission" date="2016-10" db="EMBL/GenBank/DDBJ databases">
        <title>The complete genome sequence of the rumen bacterium Butyrivibrio hungatei MB2003.</title>
        <authorList>
            <person name="Palevich N."/>
            <person name="Kelly W.J."/>
            <person name="Leahy S.C."/>
            <person name="Altermann E."/>
            <person name="Rakonjac J."/>
            <person name="Attwood G.T."/>
        </authorList>
    </citation>
    <scope>NUCLEOTIDE SEQUENCE [LARGE SCALE GENOMIC DNA]</scope>
    <source>
        <strain evidence="10">MB2003</strain>
    </source>
</reference>
<evidence type="ECO:0000256" key="7">
    <source>
        <dbReference type="ARBA" id="ARBA00023136"/>
    </source>
</evidence>
<organism evidence="9 10">
    <name type="scientific">Butyrivibrio hungatei</name>
    <dbReference type="NCBI Taxonomy" id="185008"/>
    <lineage>
        <taxon>Bacteria</taxon>
        <taxon>Bacillati</taxon>
        <taxon>Bacillota</taxon>
        <taxon>Clostridia</taxon>
        <taxon>Lachnospirales</taxon>
        <taxon>Lachnospiraceae</taxon>
        <taxon>Butyrivibrio</taxon>
    </lineage>
</organism>
<dbReference type="CDD" id="cd06550">
    <property type="entry name" value="TM_ABC_iron-siderophores_like"/>
    <property type="match status" value="1"/>
</dbReference>
<dbReference type="PANTHER" id="PTHR30472">
    <property type="entry name" value="FERRIC ENTEROBACTIN TRANSPORT SYSTEM PERMEASE PROTEIN"/>
    <property type="match status" value="1"/>
</dbReference>
<keyword evidence="3" id="KW-0813">Transport</keyword>
<proteinExistence type="inferred from homology"/>
<evidence type="ECO:0000256" key="2">
    <source>
        <dbReference type="ARBA" id="ARBA00007935"/>
    </source>
</evidence>
<evidence type="ECO:0000256" key="1">
    <source>
        <dbReference type="ARBA" id="ARBA00004651"/>
    </source>
</evidence>
<keyword evidence="6 8" id="KW-1133">Transmembrane helix</keyword>
<dbReference type="Pfam" id="PF01032">
    <property type="entry name" value="FecCD"/>
    <property type="match status" value="1"/>
</dbReference>
<dbReference type="FunFam" id="1.10.3470.10:FF:000001">
    <property type="entry name" value="Vitamin B12 ABC transporter permease BtuC"/>
    <property type="match status" value="1"/>
</dbReference>
<evidence type="ECO:0000313" key="9">
    <source>
        <dbReference type="EMBL" id="AOZ95830.1"/>
    </source>
</evidence>
<feature type="transmembrane region" description="Helical" evidence="8">
    <location>
        <begin position="289"/>
        <end position="312"/>
    </location>
</feature>
<protein>
    <submittedName>
        <fullName evidence="9">Iron ABC transporter permease protein</fullName>
    </submittedName>
</protein>
<evidence type="ECO:0000256" key="6">
    <source>
        <dbReference type="ARBA" id="ARBA00022989"/>
    </source>
</evidence>
<keyword evidence="10" id="KW-1185">Reference proteome</keyword>
<dbReference type="KEGG" id="bhu:bhn_I0796"/>
<dbReference type="AlphaFoldDB" id="A0A1D9NZU9"/>
<comment type="subcellular location">
    <subcellularLocation>
        <location evidence="1">Cell membrane</location>
        <topology evidence="1">Multi-pass membrane protein</topology>
    </subcellularLocation>
</comment>
<dbReference type="Proteomes" id="UP000179284">
    <property type="component" value="Chromosome I"/>
</dbReference>
<dbReference type="RefSeq" id="WP_071175568.1">
    <property type="nucleotide sequence ID" value="NZ_CP017831.1"/>
</dbReference>
<name>A0A1D9NZU9_9FIRM</name>
<dbReference type="OrthoDB" id="9792889at2"/>
<dbReference type="SUPFAM" id="SSF81345">
    <property type="entry name" value="ABC transporter involved in vitamin B12 uptake, BtuC"/>
    <property type="match status" value="1"/>
</dbReference>
<evidence type="ECO:0000256" key="3">
    <source>
        <dbReference type="ARBA" id="ARBA00022448"/>
    </source>
</evidence>
<feature type="transmembrane region" description="Helical" evidence="8">
    <location>
        <begin position="202"/>
        <end position="222"/>
    </location>
</feature>
<comment type="similarity">
    <text evidence="2">Belongs to the binding-protein-dependent transport system permease family. FecCD subfamily.</text>
</comment>